<reference evidence="1 2" key="1">
    <citation type="submission" date="2019-12" db="EMBL/GenBank/DDBJ databases">
        <title>Genome sequence of Streptomyces bambusae.</title>
        <authorList>
            <person name="Bansal K."/>
            <person name="Choksket S."/>
            <person name="Korpole S."/>
            <person name="Patil P.B."/>
        </authorList>
    </citation>
    <scope>NUCLEOTIDE SEQUENCE [LARGE SCALE GENOMIC DNA]</scope>
    <source>
        <strain evidence="1 2">SK60</strain>
    </source>
</reference>
<evidence type="ECO:0000313" key="1">
    <source>
        <dbReference type="EMBL" id="MBW5481968.1"/>
    </source>
</evidence>
<evidence type="ECO:0008006" key="3">
    <source>
        <dbReference type="Google" id="ProtNLM"/>
    </source>
</evidence>
<sequence length="153" mass="17348">MTDRGPSPEWWNAQLPPERRAIGIVQQAIGQIDGLVDYVTGRQPIEPRAVEIACIESFMVNVRLVADFLIKGREPKDLRAVDLVPGWKVDTEAGKRLGEWWDLASKHVMHLSKKRIPEDIGTIQPLTEAEQRQMAADCREVYESFLAQYSAVH</sequence>
<organism evidence="1 2">
    <name type="scientific">Streptomyces bambusae</name>
    <dbReference type="NCBI Taxonomy" id="1550616"/>
    <lineage>
        <taxon>Bacteria</taxon>
        <taxon>Bacillati</taxon>
        <taxon>Actinomycetota</taxon>
        <taxon>Actinomycetes</taxon>
        <taxon>Kitasatosporales</taxon>
        <taxon>Streptomycetaceae</taxon>
        <taxon>Streptomyces</taxon>
    </lineage>
</organism>
<accession>A0ABS6Z3Z8</accession>
<protein>
    <recommendedName>
        <fullName evidence="3">DUF86 domain-containing protein</fullName>
    </recommendedName>
</protein>
<dbReference type="RefSeq" id="WP_219665902.1">
    <property type="nucleotide sequence ID" value="NZ_WTFF01000040.1"/>
</dbReference>
<gene>
    <name evidence="1" type="ORF">GPJ59_08760</name>
</gene>
<name>A0ABS6Z3Z8_9ACTN</name>
<proteinExistence type="predicted"/>
<dbReference type="Proteomes" id="UP000812013">
    <property type="component" value="Unassembled WGS sequence"/>
</dbReference>
<evidence type="ECO:0000313" key="2">
    <source>
        <dbReference type="Proteomes" id="UP000812013"/>
    </source>
</evidence>
<dbReference type="EMBL" id="WTFF01000040">
    <property type="protein sequence ID" value="MBW5481968.1"/>
    <property type="molecule type" value="Genomic_DNA"/>
</dbReference>
<keyword evidence="2" id="KW-1185">Reference proteome</keyword>
<comment type="caution">
    <text evidence="1">The sequence shown here is derived from an EMBL/GenBank/DDBJ whole genome shotgun (WGS) entry which is preliminary data.</text>
</comment>